<keyword evidence="4 5" id="KW-0732">Signal</keyword>
<reference evidence="7 8" key="1">
    <citation type="submission" date="2021-06" db="EMBL/GenBank/DDBJ databases">
        <authorList>
            <person name="Sun Q."/>
            <person name="Li D."/>
        </authorList>
    </citation>
    <scope>NUCLEOTIDE SEQUENCE [LARGE SCALE GENOMIC DNA]</scope>
    <source>
        <strain evidence="7 8">MSJ-1</strain>
    </source>
</reference>
<sequence>MKKNFKAITIMASALLLLTACAKNEAPANANAKANAQTETNEAKASSTDTVTITDVHGEVEVKKNPEKVISLDNRTYDTLEAFGVKLLAAPKDVMPSESSYVKDESVENIGNHREPNLEVLAAADPDLVIVGQRFVKYYDDIKKLVPNATVIDLGFDVSGKEGNAGESLLAGFTDSTLALGEIFDKQNEAEKIVSDFQDALAGAKENYNGEKIMSVVVSGGEIGFSAPHSGRVWGPLYDVFDWTPALEIADSSSDHKGDDVSVEAIADSNPDYLLVLDRDAATSDAATSKPAKDVIENAQALQNTNAIKNGKVVYAPNDTYTNESIQTFTELFNELKDAFSK</sequence>
<accession>A0ABS6FKW1</accession>
<evidence type="ECO:0000256" key="4">
    <source>
        <dbReference type="ARBA" id="ARBA00022729"/>
    </source>
</evidence>
<dbReference type="EMBL" id="JAHLQO010000005">
    <property type="protein sequence ID" value="MBU5669825.1"/>
    <property type="molecule type" value="Genomic_DNA"/>
</dbReference>
<evidence type="ECO:0000256" key="5">
    <source>
        <dbReference type="SAM" id="SignalP"/>
    </source>
</evidence>
<dbReference type="Proteomes" id="UP000783742">
    <property type="component" value="Unassembled WGS sequence"/>
</dbReference>
<dbReference type="PANTHER" id="PTHR30532">
    <property type="entry name" value="IRON III DICITRATE-BINDING PERIPLASMIC PROTEIN"/>
    <property type="match status" value="1"/>
</dbReference>
<evidence type="ECO:0000256" key="3">
    <source>
        <dbReference type="ARBA" id="ARBA00022448"/>
    </source>
</evidence>
<comment type="similarity">
    <text evidence="2">Belongs to the bacterial solute-binding protein 8 family.</text>
</comment>
<dbReference type="Pfam" id="PF01497">
    <property type="entry name" value="Peripla_BP_2"/>
    <property type="match status" value="1"/>
</dbReference>
<dbReference type="InterPro" id="IPR051313">
    <property type="entry name" value="Bact_iron-sidero_bind"/>
</dbReference>
<feature type="chain" id="PRO_5046937601" evidence="5">
    <location>
        <begin position="23"/>
        <end position="342"/>
    </location>
</feature>
<comment type="caution">
    <text evidence="7">The sequence shown here is derived from an EMBL/GenBank/DDBJ whole genome shotgun (WGS) entry which is preliminary data.</text>
</comment>
<feature type="domain" description="Fe/B12 periplasmic-binding" evidence="6">
    <location>
        <begin position="68"/>
        <end position="342"/>
    </location>
</feature>
<evidence type="ECO:0000313" key="7">
    <source>
        <dbReference type="EMBL" id="MBU5669825.1"/>
    </source>
</evidence>
<dbReference type="RefSeq" id="WP_216549663.1">
    <property type="nucleotide sequence ID" value="NZ_JAHLQO010000005.1"/>
</dbReference>
<evidence type="ECO:0000256" key="1">
    <source>
        <dbReference type="ARBA" id="ARBA00004196"/>
    </source>
</evidence>
<dbReference type="PROSITE" id="PS50983">
    <property type="entry name" value="FE_B12_PBP"/>
    <property type="match status" value="1"/>
</dbReference>
<keyword evidence="8" id="KW-1185">Reference proteome</keyword>
<evidence type="ECO:0000313" key="8">
    <source>
        <dbReference type="Proteomes" id="UP000783742"/>
    </source>
</evidence>
<dbReference type="PROSITE" id="PS51257">
    <property type="entry name" value="PROKAR_LIPOPROTEIN"/>
    <property type="match status" value="1"/>
</dbReference>
<protein>
    <submittedName>
        <fullName evidence="7">ABC transporter substrate-binding protein</fullName>
    </submittedName>
</protein>
<evidence type="ECO:0000256" key="2">
    <source>
        <dbReference type="ARBA" id="ARBA00008814"/>
    </source>
</evidence>
<evidence type="ECO:0000259" key="6">
    <source>
        <dbReference type="PROSITE" id="PS50983"/>
    </source>
</evidence>
<name>A0ABS6FKW1_9FIRM</name>
<dbReference type="InterPro" id="IPR002491">
    <property type="entry name" value="ABC_transptr_periplasmic_BD"/>
</dbReference>
<proteinExistence type="inferred from homology"/>
<comment type="subcellular location">
    <subcellularLocation>
        <location evidence="1">Cell envelope</location>
    </subcellularLocation>
</comment>
<organism evidence="7 8">
    <name type="scientific">Peptoniphilus ovalis</name>
    <dbReference type="NCBI Taxonomy" id="2841503"/>
    <lineage>
        <taxon>Bacteria</taxon>
        <taxon>Bacillati</taxon>
        <taxon>Bacillota</taxon>
        <taxon>Tissierellia</taxon>
        <taxon>Tissierellales</taxon>
        <taxon>Peptoniphilaceae</taxon>
        <taxon>Peptoniphilus</taxon>
    </lineage>
</organism>
<keyword evidence="3" id="KW-0813">Transport</keyword>
<gene>
    <name evidence="7" type="ORF">KQI68_08250</name>
</gene>
<dbReference type="PANTHER" id="PTHR30532:SF28">
    <property type="entry name" value="PETROBACTIN-BINDING PROTEIN YCLQ"/>
    <property type="match status" value="1"/>
</dbReference>
<feature type="signal peptide" evidence="5">
    <location>
        <begin position="1"/>
        <end position="22"/>
    </location>
</feature>